<dbReference type="EMBL" id="SIHO01000002">
    <property type="protein sequence ID" value="TFU03655.1"/>
    <property type="molecule type" value="Genomic_DNA"/>
</dbReference>
<name>A0A4Y9ENK3_9SPHN</name>
<dbReference type="InterPro" id="IPR051259">
    <property type="entry name" value="rRNA_Methyltransferase"/>
</dbReference>
<dbReference type="Pfam" id="PF00588">
    <property type="entry name" value="SpoU_methylase"/>
    <property type="match status" value="1"/>
</dbReference>
<sequence>MPVVVVIDPDDPRLAPYRDIRERDLVGRDREFIAEGKVVVERMLAGSRHKARSLLIAEHRVPALGDMIAAAGDLPVYAAAQPVLDRIAGFALHRGILAHGAAAAPIDADALLASLPDRVLLVVLVGISNHDNIGGIFRNAAAFGAAAVLLAPDCCDPLYRKAVRVSVGATLTVPFATVEGDLLDLLTQHRFEALALSPHRATRLADLVRAPRIALLLGAEGPGLPDALLARARAVAIPIVPGFDSLNVATSSGIALAHFFEPDTY</sequence>
<dbReference type="InterPro" id="IPR029026">
    <property type="entry name" value="tRNA_m1G_MTases_N"/>
</dbReference>
<dbReference type="RefSeq" id="WP_135246248.1">
    <property type="nucleotide sequence ID" value="NZ_SIHO01000002.1"/>
</dbReference>
<dbReference type="Proteomes" id="UP000297737">
    <property type="component" value="Unassembled WGS sequence"/>
</dbReference>
<keyword evidence="2 4" id="KW-0808">Transferase</keyword>
<evidence type="ECO:0000256" key="2">
    <source>
        <dbReference type="ARBA" id="ARBA00022679"/>
    </source>
</evidence>
<dbReference type="InterPro" id="IPR029028">
    <property type="entry name" value="Alpha/beta_knot_MTases"/>
</dbReference>
<keyword evidence="5" id="KW-1185">Reference proteome</keyword>
<feature type="domain" description="tRNA/rRNA methyltransferase SpoU type" evidence="3">
    <location>
        <begin position="120"/>
        <end position="256"/>
    </location>
</feature>
<dbReference type="GO" id="GO:0003723">
    <property type="term" value="F:RNA binding"/>
    <property type="evidence" value="ECO:0007669"/>
    <property type="project" value="InterPro"/>
</dbReference>
<comment type="caution">
    <text evidence="4">The sequence shown here is derived from an EMBL/GenBank/DDBJ whole genome shotgun (WGS) entry which is preliminary data.</text>
</comment>
<evidence type="ECO:0000313" key="5">
    <source>
        <dbReference type="Proteomes" id="UP000297737"/>
    </source>
</evidence>
<dbReference type="GO" id="GO:0008173">
    <property type="term" value="F:RNA methyltransferase activity"/>
    <property type="evidence" value="ECO:0007669"/>
    <property type="project" value="InterPro"/>
</dbReference>
<dbReference type="Gene3D" id="3.40.1280.10">
    <property type="match status" value="1"/>
</dbReference>
<dbReference type="InterPro" id="IPR001537">
    <property type="entry name" value="SpoU_MeTrfase"/>
</dbReference>
<keyword evidence="1 4" id="KW-0489">Methyltransferase</keyword>
<dbReference type="PANTHER" id="PTHR43191">
    <property type="entry name" value="RRNA METHYLTRANSFERASE 3"/>
    <property type="match status" value="1"/>
</dbReference>
<dbReference type="SUPFAM" id="SSF55315">
    <property type="entry name" value="L30e-like"/>
    <property type="match status" value="1"/>
</dbReference>
<proteinExistence type="predicted"/>
<gene>
    <name evidence="4" type="ORF">EUV02_10930</name>
</gene>
<dbReference type="GO" id="GO:0006396">
    <property type="term" value="P:RNA processing"/>
    <property type="evidence" value="ECO:0007669"/>
    <property type="project" value="InterPro"/>
</dbReference>
<evidence type="ECO:0000259" key="3">
    <source>
        <dbReference type="Pfam" id="PF00588"/>
    </source>
</evidence>
<dbReference type="AlphaFoldDB" id="A0A4Y9ENK3"/>
<dbReference type="PANTHER" id="PTHR43191:SF12">
    <property type="entry name" value="RRNA METHYLASE"/>
    <property type="match status" value="1"/>
</dbReference>
<reference evidence="4 5" key="1">
    <citation type="submission" date="2019-02" db="EMBL/GenBank/DDBJ databases">
        <title>Polymorphobacter sp. isolated from the lake at the Tibet of China.</title>
        <authorList>
            <person name="Li A."/>
        </authorList>
    </citation>
    <scope>NUCLEOTIDE SEQUENCE [LARGE SCALE GENOMIC DNA]</scope>
    <source>
        <strain evidence="4 5">DJ1R-1</strain>
    </source>
</reference>
<dbReference type="SUPFAM" id="SSF75217">
    <property type="entry name" value="alpha/beta knot"/>
    <property type="match status" value="1"/>
</dbReference>
<evidence type="ECO:0000256" key="1">
    <source>
        <dbReference type="ARBA" id="ARBA00022603"/>
    </source>
</evidence>
<organism evidence="4 5">
    <name type="scientific">Glacieibacterium arshaanense</name>
    <dbReference type="NCBI Taxonomy" id="2511025"/>
    <lineage>
        <taxon>Bacteria</taxon>
        <taxon>Pseudomonadati</taxon>
        <taxon>Pseudomonadota</taxon>
        <taxon>Alphaproteobacteria</taxon>
        <taxon>Sphingomonadales</taxon>
        <taxon>Sphingosinicellaceae</taxon>
        <taxon>Glacieibacterium</taxon>
    </lineage>
</organism>
<protein>
    <submittedName>
        <fullName evidence="4">RNA methyltransferase</fullName>
    </submittedName>
</protein>
<evidence type="ECO:0000313" key="4">
    <source>
        <dbReference type="EMBL" id="TFU03655.1"/>
    </source>
</evidence>
<accession>A0A4Y9ENK3</accession>
<dbReference type="OrthoDB" id="3190829at2"/>
<dbReference type="GO" id="GO:0032259">
    <property type="term" value="P:methylation"/>
    <property type="evidence" value="ECO:0007669"/>
    <property type="project" value="UniProtKB-KW"/>
</dbReference>
<dbReference type="InterPro" id="IPR029064">
    <property type="entry name" value="Ribosomal_eL30-like_sf"/>
</dbReference>